<dbReference type="Pfam" id="PF14604">
    <property type="entry name" value="SH3_9"/>
    <property type="match status" value="1"/>
</dbReference>
<feature type="domain" description="SH3" evidence="3">
    <location>
        <begin position="302"/>
        <end position="363"/>
    </location>
</feature>
<dbReference type="InterPro" id="IPR004148">
    <property type="entry name" value="BAR_dom"/>
</dbReference>
<dbReference type="SUPFAM" id="SSF50044">
    <property type="entry name" value="SH3-domain"/>
    <property type="match status" value="1"/>
</dbReference>
<dbReference type="STRING" id="568069.A0A1J1J8V2"/>
<evidence type="ECO:0000313" key="5">
    <source>
        <dbReference type="EMBL" id="CRL07393.1"/>
    </source>
</evidence>
<dbReference type="SMART" id="SM00721">
    <property type="entry name" value="BAR"/>
    <property type="match status" value="1"/>
</dbReference>
<dbReference type="Proteomes" id="UP000183832">
    <property type="component" value="Unassembled WGS sequence"/>
</dbReference>
<gene>
    <name evidence="5" type="primary">putative Endophilin-B1</name>
    <name evidence="5" type="ORF">CLUMA_CG020367</name>
</gene>
<keyword evidence="1 2" id="KW-0728">SH3 domain</keyword>
<dbReference type="Gene3D" id="2.30.30.40">
    <property type="entry name" value="SH3 Domains"/>
    <property type="match status" value="1"/>
</dbReference>
<evidence type="ECO:0000256" key="1">
    <source>
        <dbReference type="ARBA" id="ARBA00022443"/>
    </source>
</evidence>
<dbReference type="GO" id="GO:0005737">
    <property type="term" value="C:cytoplasm"/>
    <property type="evidence" value="ECO:0007669"/>
    <property type="project" value="InterPro"/>
</dbReference>
<proteinExistence type="predicted"/>
<dbReference type="SUPFAM" id="SSF103657">
    <property type="entry name" value="BAR/IMD domain-like"/>
    <property type="match status" value="1"/>
</dbReference>
<dbReference type="InterPro" id="IPR001452">
    <property type="entry name" value="SH3_domain"/>
</dbReference>
<dbReference type="CDD" id="cd11802">
    <property type="entry name" value="SH3_Endophilin_B"/>
    <property type="match status" value="1"/>
</dbReference>
<dbReference type="CDD" id="cd07594">
    <property type="entry name" value="BAR_Endophilin_B"/>
    <property type="match status" value="1"/>
</dbReference>
<organism evidence="5 6">
    <name type="scientific">Clunio marinus</name>
    <dbReference type="NCBI Taxonomy" id="568069"/>
    <lineage>
        <taxon>Eukaryota</taxon>
        <taxon>Metazoa</taxon>
        <taxon>Ecdysozoa</taxon>
        <taxon>Arthropoda</taxon>
        <taxon>Hexapoda</taxon>
        <taxon>Insecta</taxon>
        <taxon>Pterygota</taxon>
        <taxon>Neoptera</taxon>
        <taxon>Endopterygota</taxon>
        <taxon>Diptera</taxon>
        <taxon>Nematocera</taxon>
        <taxon>Chironomoidea</taxon>
        <taxon>Chironomidae</taxon>
        <taxon>Clunio</taxon>
    </lineage>
</organism>
<protein>
    <submittedName>
        <fullName evidence="5">CLUMA_CG020367, isoform A</fullName>
    </submittedName>
</protein>
<evidence type="ECO:0000313" key="6">
    <source>
        <dbReference type="Proteomes" id="UP000183832"/>
    </source>
</evidence>
<evidence type="ECO:0000259" key="3">
    <source>
        <dbReference type="PROSITE" id="PS50002"/>
    </source>
</evidence>
<keyword evidence="6" id="KW-1185">Reference proteome</keyword>
<reference evidence="5 6" key="1">
    <citation type="submission" date="2015-04" db="EMBL/GenBank/DDBJ databases">
        <authorList>
            <person name="Syromyatnikov M.Y."/>
            <person name="Popov V.N."/>
        </authorList>
    </citation>
    <scope>NUCLEOTIDE SEQUENCE [LARGE SCALE GENOMIC DNA]</scope>
</reference>
<dbReference type="PROSITE" id="PS51021">
    <property type="entry name" value="BAR"/>
    <property type="match status" value="1"/>
</dbReference>
<dbReference type="InterPro" id="IPR027267">
    <property type="entry name" value="AH/BAR_dom_sf"/>
</dbReference>
<name>A0A1J1J8V2_9DIPT</name>
<dbReference type="Gene3D" id="1.20.1270.60">
    <property type="entry name" value="Arfaptin homology (AH) domain/BAR domain"/>
    <property type="match status" value="1"/>
</dbReference>
<dbReference type="EMBL" id="CVRI01000070">
    <property type="protein sequence ID" value="CRL07393.1"/>
    <property type="molecule type" value="Genomic_DNA"/>
</dbReference>
<evidence type="ECO:0000259" key="4">
    <source>
        <dbReference type="PROSITE" id="PS51021"/>
    </source>
</evidence>
<evidence type="ECO:0000256" key="2">
    <source>
        <dbReference type="PROSITE-ProRule" id="PRU00192"/>
    </source>
</evidence>
<feature type="domain" description="BAR" evidence="4">
    <location>
        <begin position="34"/>
        <end position="280"/>
    </location>
</feature>
<dbReference type="SMART" id="SM00326">
    <property type="entry name" value="SH3"/>
    <property type="match status" value="1"/>
</dbReference>
<dbReference type="PROSITE" id="PS50002">
    <property type="entry name" value="SH3"/>
    <property type="match status" value="1"/>
</dbReference>
<dbReference type="AlphaFoldDB" id="A0A1J1J8V2"/>
<dbReference type="OrthoDB" id="14167at2759"/>
<accession>A0A1J1J8V2</accession>
<sequence length="363" mass="40992">MNMKLPNFNVKDLMREAGSTISTQVSRVVQLTEEKLNLTSDKTELDSHFEALIERGEATKNLTEKIVKDTEALLVPNPGNRVEDFIFEKIEKKKPQRLSNIEYLGLDLIEAGGTFGPDGSYGAALIKTGQTEQRLGQVERDFIANTGMCFIQPLRKFLDGEMRTITKEKGILETKRLDLDACKSRVRKARSMIGQQAKDGVSPEQMLEQAERELRVAQSEFDRQAEITKLLLEGVGSTQATHLRYLHAFVESQVRYFSQCNKIMNELQKELSSLGGDGPKYEVMCVDDEIDSNRNDIQTEPLNYQRARVLCSYDAKDNLELNLIANEVIFVAECTPLNSDYMHGKQGLLKGLVPKAFLEIMDD</sequence>
<dbReference type="InterPro" id="IPR036028">
    <property type="entry name" value="SH3-like_dom_sf"/>
</dbReference>
<dbReference type="Pfam" id="PF03114">
    <property type="entry name" value="BAR"/>
    <property type="match status" value="1"/>
</dbReference>